<proteinExistence type="predicted"/>
<gene>
    <name evidence="2" type="ORF">JIN84_00005</name>
</gene>
<organism evidence="2 3">
    <name type="scientific">Luteolibacter yonseiensis</name>
    <dbReference type="NCBI Taxonomy" id="1144680"/>
    <lineage>
        <taxon>Bacteria</taxon>
        <taxon>Pseudomonadati</taxon>
        <taxon>Verrucomicrobiota</taxon>
        <taxon>Verrucomicrobiia</taxon>
        <taxon>Verrucomicrobiales</taxon>
        <taxon>Verrucomicrobiaceae</taxon>
        <taxon>Luteolibacter</taxon>
    </lineage>
</organism>
<dbReference type="Proteomes" id="UP000600139">
    <property type="component" value="Unassembled WGS sequence"/>
</dbReference>
<reference evidence="2" key="1">
    <citation type="submission" date="2021-01" db="EMBL/GenBank/DDBJ databases">
        <title>Modified the classification status of verrucomicrobia.</title>
        <authorList>
            <person name="Feng X."/>
        </authorList>
    </citation>
    <scope>NUCLEOTIDE SEQUENCE</scope>
    <source>
        <strain evidence="2">JCM 18052</strain>
    </source>
</reference>
<feature type="compositionally biased region" description="Basic and acidic residues" evidence="1">
    <location>
        <begin position="32"/>
        <end position="43"/>
    </location>
</feature>
<evidence type="ECO:0000313" key="3">
    <source>
        <dbReference type="Proteomes" id="UP000600139"/>
    </source>
</evidence>
<evidence type="ECO:0000313" key="2">
    <source>
        <dbReference type="EMBL" id="MBK1813989.1"/>
    </source>
</evidence>
<dbReference type="AlphaFoldDB" id="A0A934QZL6"/>
<accession>A0A934QZL6</accession>
<protein>
    <submittedName>
        <fullName evidence="2">Uncharacterized protein</fullName>
    </submittedName>
</protein>
<feature type="region of interest" description="Disordered" evidence="1">
    <location>
        <begin position="17"/>
        <end position="54"/>
    </location>
</feature>
<comment type="caution">
    <text evidence="2">The sequence shown here is derived from an EMBL/GenBank/DDBJ whole genome shotgun (WGS) entry which is preliminary data.</text>
</comment>
<dbReference type="RefSeq" id="WP_200348955.1">
    <property type="nucleotide sequence ID" value="NZ_BAABHZ010000005.1"/>
</dbReference>
<keyword evidence="3" id="KW-1185">Reference proteome</keyword>
<name>A0A934QZL6_9BACT</name>
<sequence length="96" mass="10210">MKAIAIAARFKRTLTGAFSSAPRETPVPAPDTTDRHSAREALRQKAVAPSAEELESGGGYFIPAATSPSDAWQIINEHRAHLAAAIAAGLFVTRIR</sequence>
<evidence type="ECO:0000256" key="1">
    <source>
        <dbReference type="SAM" id="MobiDB-lite"/>
    </source>
</evidence>
<dbReference type="EMBL" id="JAENIK010000001">
    <property type="protein sequence ID" value="MBK1813989.1"/>
    <property type="molecule type" value="Genomic_DNA"/>
</dbReference>